<proteinExistence type="predicted"/>
<keyword evidence="4" id="KW-1185">Reference proteome</keyword>
<dbReference type="eggNOG" id="ENOG502QWCC">
    <property type="taxonomic scope" value="Eukaryota"/>
</dbReference>
<sequence length="615" mass="67364">MEATLSTMVPHCATESVESSPKSSMHHQDWDNEPLPPVPGAKLRLMCSYGGHIIPRPSDKNLCYIGGETRIVVAERNSSLSDLISRLSHSLLDGRRFTLKYQLPNEDLDSLISVSTDEDLENMIEEYERITAANSFAKTGSSRLRLFLFLAKPETAQTMGALFDDAQSETWFVDALNGADLLSRGLSESAGVGDLLRLDSGGTSDLGMQVLPEGAHCAVQPKVVPQDAYSIQSVTSDSPVVENTSSFDSSTSSPSMAHLPPIRVRVDESNDGNTRLQEEIKGGRALEEQFSGQLRLIPPLSANFAHSYAAVANTTINGNDSNNNCVMPDEACSEHGLLGASRKPPLPLSLQQRISGGISLPSPNDSKHAAGFNLPSPDSVKSDSSIASGISSTNTANRQDQAQVSTTNENKPPSTQVSIEQKSDNRTPQLQNQHLQLQPTQDPASYIYAPQQHEQHQHQHQHQFIQENMHYIPTHPQIRQQYRPVYATQQQIHPRVDHQQYPMYLMPVAQTQPYNVAQAQPPVYPTRAAATQANNQYQQYLGYNTPMQQIAGNPANYGHFDYNHNQVYYTGQLAAAPAPVGASQYQSITPAQAAMIAEASKQLPTTESNKQMPTS</sequence>
<feature type="compositionally biased region" description="Low complexity" evidence="1">
    <location>
        <begin position="427"/>
        <end position="439"/>
    </location>
</feature>
<reference evidence="3 4" key="1">
    <citation type="journal article" date="2014" name="Nature">
        <title>The genome of the recently domesticated crop plant sugar beet (Beta vulgaris).</title>
        <authorList>
            <person name="Dohm J.C."/>
            <person name="Minoche A.E."/>
            <person name="Holtgrawe D."/>
            <person name="Capella-Gutierrez S."/>
            <person name="Zakrzewski F."/>
            <person name="Tafer H."/>
            <person name="Rupp O."/>
            <person name="Sorensen T.R."/>
            <person name="Stracke R."/>
            <person name="Reinhardt R."/>
            <person name="Goesmann A."/>
            <person name="Kraft T."/>
            <person name="Schulz B."/>
            <person name="Stadler P.F."/>
            <person name="Schmidt T."/>
            <person name="Gabaldon T."/>
            <person name="Lehrach H."/>
            <person name="Weisshaar B."/>
            <person name="Himmelbauer H."/>
        </authorList>
    </citation>
    <scope>NUCLEOTIDE SEQUENCE [LARGE SCALE GENOMIC DNA]</scope>
    <source>
        <tissue evidence="3">Taproot</tissue>
    </source>
</reference>
<dbReference type="Proteomes" id="UP000035740">
    <property type="component" value="Unassembled WGS sequence"/>
</dbReference>
<dbReference type="EMBL" id="KQ090307">
    <property type="protein sequence ID" value="KMS97534.1"/>
    <property type="molecule type" value="Genomic_DNA"/>
</dbReference>
<feature type="domain" description="PB1" evidence="2">
    <location>
        <begin position="42"/>
        <end position="151"/>
    </location>
</feature>
<accession>A0A0J8B8F5</accession>
<evidence type="ECO:0000313" key="4">
    <source>
        <dbReference type="Proteomes" id="UP000035740"/>
    </source>
</evidence>
<dbReference type="PANTHER" id="PTHR31066">
    <property type="entry name" value="OS05G0427100 PROTEIN-RELATED"/>
    <property type="match status" value="1"/>
</dbReference>
<dbReference type="InterPro" id="IPR000270">
    <property type="entry name" value="PB1_dom"/>
</dbReference>
<dbReference type="Pfam" id="PF00564">
    <property type="entry name" value="PB1"/>
    <property type="match status" value="1"/>
</dbReference>
<dbReference type="PROSITE" id="PS51745">
    <property type="entry name" value="PB1"/>
    <property type="match status" value="1"/>
</dbReference>
<evidence type="ECO:0000313" key="3">
    <source>
        <dbReference type="EMBL" id="KMS97534.1"/>
    </source>
</evidence>
<name>A0A0J8B8F5_BETVV</name>
<dbReference type="CDD" id="cd06410">
    <property type="entry name" value="PB1_UP2"/>
    <property type="match status" value="1"/>
</dbReference>
<evidence type="ECO:0000256" key="1">
    <source>
        <dbReference type="SAM" id="MobiDB-lite"/>
    </source>
</evidence>
<feature type="region of interest" description="Disordered" evidence="1">
    <location>
        <begin position="240"/>
        <end position="259"/>
    </location>
</feature>
<evidence type="ECO:0000259" key="2">
    <source>
        <dbReference type="PROSITE" id="PS51745"/>
    </source>
</evidence>
<dbReference type="AlphaFoldDB" id="A0A0J8B8F5"/>
<dbReference type="OMA" id="MSKQMAL"/>
<feature type="region of interest" description="Disordered" evidence="1">
    <location>
        <begin position="1"/>
        <end position="34"/>
    </location>
</feature>
<dbReference type="InterPro" id="IPR053198">
    <property type="entry name" value="Gynoecium_Dev_Regulator"/>
</dbReference>
<feature type="compositionally biased region" description="Low complexity" evidence="1">
    <location>
        <begin position="245"/>
        <end position="255"/>
    </location>
</feature>
<protein>
    <recommendedName>
        <fullName evidence="2">PB1 domain-containing protein</fullName>
    </recommendedName>
</protein>
<dbReference type="SMART" id="SM00666">
    <property type="entry name" value="PB1"/>
    <property type="match status" value="1"/>
</dbReference>
<feature type="compositionally biased region" description="Polar residues" evidence="1">
    <location>
        <begin position="393"/>
        <end position="420"/>
    </location>
</feature>
<dbReference type="OrthoDB" id="774308at2759"/>
<dbReference type="SUPFAM" id="SSF54277">
    <property type="entry name" value="CAD &amp; PB1 domains"/>
    <property type="match status" value="1"/>
</dbReference>
<dbReference type="Gene3D" id="3.10.20.90">
    <property type="entry name" value="Phosphatidylinositol 3-kinase Catalytic Subunit, Chain A, domain 1"/>
    <property type="match status" value="1"/>
</dbReference>
<dbReference type="PANTHER" id="PTHR31066:SF68">
    <property type="entry name" value="SERINE_THREONINE-PROTEIN KINASE YAKA-RELATED"/>
    <property type="match status" value="1"/>
</dbReference>
<dbReference type="Gramene" id="KMS97534">
    <property type="protein sequence ID" value="KMS97534"/>
    <property type="gene ID" value="BVRB_5g126220"/>
</dbReference>
<feature type="region of interest" description="Disordered" evidence="1">
    <location>
        <begin position="354"/>
        <end position="439"/>
    </location>
</feature>
<dbReference type="KEGG" id="bvg:104908247"/>
<gene>
    <name evidence="3" type="ORF">BVRB_5g126220</name>
</gene>
<feature type="compositionally biased region" description="Low complexity" evidence="1">
    <location>
        <begin position="375"/>
        <end position="392"/>
    </location>
</feature>
<organism evidence="3 4">
    <name type="scientific">Beta vulgaris subsp. vulgaris</name>
    <name type="common">Beet</name>
    <dbReference type="NCBI Taxonomy" id="3555"/>
    <lineage>
        <taxon>Eukaryota</taxon>
        <taxon>Viridiplantae</taxon>
        <taxon>Streptophyta</taxon>
        <taxon>Embryophyta</taxon>
        <taxon>Tracheophyta</taxon>
        <taxon>Spermatophyta</taxon>
        <taxon>Magnoliopsida</taxon>
        <taxon>eudicotyledons</taxon>
        <taxon>Gunneridae</taxon>
        <taxon>Pentapetalae</taxon>
        <taxon>Caryophyllales</taxon>
        <taxon>Chenopodiaceae</taxon>
        <taxon>Betoideae</taxon>
        <taxon>Beta</taxon>
    </lineage>
</organism>
<dbReference type="InterPro" id="IPR053793">
    <property type="entry name" value="PB1-like"/>
</dbReference>